<keyword evidence="3" id="KW-1185">Reference proteome</keyword>
<name>A0A284R249_ARMOS</name>
<evidence type="ECO:0000313" key="2">
    <source>
        <dbReference type="EMBL" id="SJL02814.1"/>
    </source>
</evidence>
<gene>
    <name evidence="2" type="ORF">ARMOST_06151</name>
</gene>
<feature type="region of interest" description="Disordered" evidence="1">
    <location>
        <begin position="73"/>
        <end position="115"/>
    </location>
</feature>
<dbReference type="Proteomes" id="UP000219338">
    <property type="component" value="Unassembled WGS sequence"/>
</dbReference>
<proteinExistence type="predicted"/>
<organism evidence="2 3">
    <name type="scientific">Armillaria ostoyae</name>
    <name type="common">Armillaria root rot fungus</name>
    <dbReference type="NCBI Taxonomy" id="47428"/>
    <lineage>
        <taxon>Eukaryota</taxon>
        <taxon>Fungi</taxon>
        <taxon>Dikarya</taxon>
        <taxon>Basidiomycota</taxon>
        <taxon>Agaricomycotina</taxon>
        <taxon>Agaricomycetes</taxon>
        <taxon>Agaricomycetidae</taxon>
        <taxon>Agaricales</taxon>
        <taxon>Marasmiineae</taxon>
        <taxon>Physalacriaceae</taxon>
        <taxon>Armillaria</taxon>
    </lineage>
</organism>
<accession>A0A284R249</accession>
<dbReference type="EMBL" id="FUEG01000004">
    <property type="protein sequence ID" value="SJL02814.1"/>
    <property type="molecule type" value="Genomic_DNA"/>
</dbReference>
<feature type="compositionally biased region" description="Basic and acidic residues" evidence="1">
    <location>
        <begin position="73"/>
        <end position="89"/>
    </location>
</feature>
<reference evidence="3" key="1">
    <citation type="journal article" date="2017" name="Nat. Ecol. Evol.">
        <title>Genome expansion and lineage-specific genetic innovations in the forest pathogenic fungi Armillaria.</title>
        <authorList>
            <person name="Sipos G."/>
            <person name="Prasanna A.N."/>
            <person name="Walter M.C."/>
            <person name="O'Connor E."/>
            <person name="Balint B."/>
            <person name="Krizsan K."/>
            <person name="Kiss B."/>
            <person name="Hess J."/>
            <person name="Varga T."/>
            <person name="Slot J."/>
            <person name="Riley R."/>
            <person name="Boka B."/>
            <person name="Rigling D."/>
            <person name="Barry K."/>
            <person name="Lee J."/>
            <person name="Mihaltcheva S."/>
            <person name="LaButti K."/>
            <person name="Lipzen A."/>
            <person name="Waldron R."/>
            <person name="Moloney N.M."/>
            <person name="Sperisen C."/>
            <person name="Kredics L."/>
            <person name="Vagvoelgyi C."/>
            <person name="Patrignani A."/>
            <person name="Fitzpatrick D."/>
            <person name="Nagy I."/>
            <person name="Doyle S."/>
            <person name="Anderson J.B."/>
            <person name="Grigoriev I.V."/>
            <person name="Gueldener U."/>
            <person name="Muensterkoetter M."/>
            <person name="Nagy L.G."/>
        </authorList>
    </citation>
    <scope>NUCLEOTIDE SEQUENCE [LARGE SCALE GENOMIC DNA]</scope>
    <source>
        <strain evidence="3">C18/9</strain>
    </source>
</reference>
<protein>
    <submittedName>
        <fullName evidence="2">Uncharacterized protein</fullName>
    </submittedName>
</protein>
<sequence>MKGCAILDSLLFGSGLIPPRVSCNTGFAHAFPSTRHHPRSQCLSPLVEASGIPYTERLAKFAIAVVELLEKKTKKKEDDGREGAREATYVRDIGAEIEGPRSERRTTQTRQVNKF</sequence>
<evidence type="ECO:0000313" key="3">
    <source>
        <dbReference type="Proteomes" id="UP000219338"/>
    </source>
</evidence>
<dbReference type="AlphaFoldDB" id="A0A284R249"/>
<evidence type="ECO:0000256" key="1">
    <source>
        <dbReference type="SAM" id="MobiDB-lite"/>
    </source>
</evidence>